<keyword evidence="10" id="KW-0030">Aminoacyl-tRNA synthetase</keyword>
<dbReference type="GO" id="GO:0005759">
    <property type="term" value="C:mitochondrial matrix"/>
    <property type="evidence" value="ECO:0007669"/>
    <property type="project" value="UniProtKB-SubCell"/>
</dbReference>
<keyword evidence="4" id="KW-0436">Ligase</keyword>
<comment type="function">
    <text evidence="13">Is responsible for the charging of tRNA(Phe) with phenylalanine in mitochondrial translation.</text>
</comment>
<dbReference type="OrthoDB" id="4457at2759"/>
<evidence type="ECO:0000256" key="4">
    <source>
        <dbReference type="ARBA" id="ARBA00022598"/>
    </source>
</evidence>
<evidence type="ECO:0000256" key="2">
    <source>
        <dbReference type="ARBA" id="ARBA00008226"/>
    </source>
</evidence>
<reference evidence="19" key="1">
    <citation type="journal article" date="2018" name="Nat. Microbiol.">
        <title>Leveraging single-cell genomics to expand the fungal tree of life.</title>
        <authorList>
            <person name="Ahrendt S.R."/>
            <person name="Quandt C.A."/>
            <person name="Ciobanu D."/>
            <person name="Clum A."/>
            <person name="Salamov A."/>
            <person name="Andreopoulos B."/>
            <person name="Cheng J.F."/>
            <person name="Woyke T."/>
            <person name="Pelin A."/>
            <person name="Henrissat B."/>
            <person name="Reynolds N.K."/>
            <person name="Benny G.L."/>
            <person name="Smith M.E."/>
            <person name="James T.Y."/>
            <person name="Grigoriev I.V."/>
        </authorList>
    </citation>
    <scope>NUCLEOTIDE SEQUENCE [LARGE SCALE GENOMIC DNA]</scope>
</reference>
<feature type="domain" description="Aminoacyl-transfer RNA synthetases class-II family profile" evidence="15">
    <location>
        <begin position="56"/>
        <end position="303"/>
    </location>
</feature>
<dbReference type="AlphaFoldDB" id="A0A4P9WHH7"/>
<dbReference type="FunFam" id="3.30.930.10:FF:000053">
    <property type="entry name" value="Phenylalanyl-tRNA synthetase mitochondrial"/>
    <property type="match status" value="1"/>
</dbReference>
<comment type="catalytic activity">
    <reaction evidence="12">
        <text>tRNA(Phe) + L-phenylalanine + ATP = L-phenylalanyl-tRNA(Phe) + AMP + diphosphate + H(+)</text>
        <dbReference type="Rhea" id="RHEA:19413"/>
        <dbReference type="Rhea" id="RHEA-COMP:9668"/>
        <dbReference type="Rhea" id="RHEA-COMP:9699"/>
        <dbReference type="ChEBI" id="CHEBI:15378"/>
        <dbReference type="ChEBI" id="CHEBI:30616"/>
        <dbReference type="ChEBI" id="CHEBI:33019"/>
        <dbReference type="ChEBI" id="CHEBI:58095"/>
        <dbReference type="ChEBI" id="CHEBI:78442"/>
        <dbReference type="ChEBI" id="CHEBI:78531"/>
        <dbReference type="ChEBI" id="CHEBI:456215"/>
        <dbReference type="EC" id="6.1.1.20"/>
    </reaction>
</comment>
<dbReference type="PROSITE" id="PS51447">
    <property type="entry name" value="FDX_ACB"/>
    <property type="match status" value="1"/>
</dbReference>
<dbReference type="EC" id="6.1.1.20" evidence="3"/>
<keyword evidence="8" id="KW-0809">Transit peptide</keyword>
<evidence type="ECO:0000259" key="15">
    <source>
        <dbReference type="PROSITE" id="PS50862"/>
    </source>
</evidence>
<dbReference type="SUPFAM" id="SSF55681">
    <property type="entry name" value="Class II aaRS and biotin synthetases"/>
    <property type="match status" value="1"/>
</dbReference>
<dbReference type="InterPro" id="IPR006195">
    <property type="entry name" value="aa-tRNA-synth_II"/>
</dbReference>
<dbReference type="InterPro" id="IPR036690">
    <property type="entry name" value="Fdx_antiC-bd_sf"/>
</dbReference>
<dbReference type="EMBL" id="KZ995129">
    <property type="protein sequence ID" value="RKO91299.1"/>
    <property type="molecule type" value="Genomic_DNA"/>
</dbReference>
<dbReference type="PROSITE" id="PS50862">
    <property type="entry name" value="AA_TRNA_LIGASE_II"/>
    <property type="match status" value="1"/>
</dbReference>
<gene>
    <name evidence="17" type="ORF">BDK51DRAFT_21217</name>
    <name evidence="18" type="ORF">BDK51DRAFT_21218</name>
</gene>
<protein>
    <recommendedName>
        <fullName evidence="14">Phenylalanine--tRNA ligase, mitochondrial</fullName>
        <ecNumber evidence="3">6.1.1.20</ecNumber>
    </recommendedName>
    <alternativeName>
        <fullName evidence="11">Phenylalanyl-tRNA synthetase</fullName>
    </alternativeName>
</protein>
<dbReference type="Pfam" id="PF01409">
    <property type="entry name" value="tRNA-synt_2d"/>
    <property type="match status" value="2"/>
</dbReference>
<dbReference type="GO" id="GO:0005524">
    <property type="term" value="F:ATP binding"/>
    <property type="evidence" value="ECO:0007669"/>
    <property type="project" value="UniProtKB-KW"/>
</dbReference>
<dbReference type="CDD" id="cd00496">
    <property type="entry name" value="PheRS_alpha_core"/>
    <property type="match status" value="1"/>
</dbReference>
<evidence type="ECO:0000256" key="9">
    <source>
        <dbReference type="ARBA" id="ARBA00023128"/>
    </source>
</evidence>
<keyword evidence="9" id="KW-0496">Mitochondrion</keyword>
<keyword evidence="7" id="KW-0648">Protein biosynthesis</keyword>
<evidence type="ECO:0000256" key="6">
    <source>
        <dbReference type="ARBA" id="ARBA00022840"/>
    </source>
</evidence>
<evidence type="ECO:0000256" key="3">
    <source>
        <dbReference type="ARBA" id="ARBA00012814"/>
    </source>
</evidence>
<evidence type="ECO:0000256" key="8">
    <source>
        <dbReference type="ARBA" id="ARBA00022946"/>
    </source>
</evidence>
<keyword evidence="19" id="KW-1185">Reference proteome</keyword>
<dbReference type="PANTHER" id="PTHR11538">
    <property type="entry name" value="PHENYLALANYL-TRNA SYNTHETASE"/>
    <property type="match status" value="1"/>
</dbReference>
<name>A0A4P9WHH7_9FUNG</name>
<evidence type="ECO:0000313" key="19">
    <source>
        <dbReference type="Proteomes" id="UP000269721"/>
    </source>
</evidence>
<proteinExistence type="inferred from homology"/>
<dbReference type="Gene3D" id="3.30.930.10">
    <property type="entry name" value="Bira Bifunctional Protein, Domain 2"/>
    <property type="match status" value="1"/>
</dbReference>
<dbReference type="InterPro" id="IPR002319">
    <property type="entry name" value="Phenylalanyl-tRNA_Synthase"/>
</dbReference>
<evidence type="ECO:0000256" key="10">
    <source>
        <dbReference type="ARBA" id="ARBA00023146"/>
    </source>
</evidence>
<evidence type="ECO:0000259" key="16">
    <source>
        <dbReference type="PROSITE" id="PS51447"/>
    </source>
</evidence>
<dbReference type="Gene3D" id="3.30.70.380">
    <property type="entry name" value="Ferrodoxin-fold anticodon-binding domain"/>
    <property type="match status" value="1"/>
</dbReference>
<dbReference type="PANTHER" id="PTHR11538:SF41">
    <property type="entry name" value="PHENYLALANINE--TRNA LIGASE, MITOCHONDRIAL"/>
    <property type="match status" value="1"/>
</dbReference>
<evidence type="ECO:0000256" key="11">
    <source>
        <dbReference type="ARBA" id="ARBA00031194"/>
    </source>
</evidence>
<dbReference type="SMART" id="SM00896">
    <property type="entry name" value="FDX-ACB"/>
    <property type="match status" value="1"/>
</dbReference>
<dbReference type="NCBIfam" id="TIGR00469">
    <property type="entry name" value="pheS_mito"/>
    <property type="match status" value="1"/>
</dbReference>
<keyword evidence="5" id="KW-0547">Nucleotide-binding</keyword>
<feature type="non-terminal residue" evidence="18">
    <location>
        <position position="1"/>
    </location>
</feature>
<accession>A0A4P9WHH7</accession>
<dbReference type="GO" id="GO:0000049">
    <property type="term" value="F:tRNA binding"/>
    <property type="evidence" value="ECO:0007669"/>
    <property type="project" value="InterPro"/>
</dbReference>
<dbReference type="GO" id="GO:0004826">
    <property type="term" value="F:phenylalanine-tRNA ligase activity"/>
    <property type="evidence" value="ECO:0007669"/>
    <property type="project" value="UniProtKB-EC"/>
</dbReference>
<comment type="similarity">
    <text evidence="2">Belongs to the class-II aminoacyl-tRNA synthetase family.</text>
</comment>
<feature type="domain" description="FDX-ACB" evidence="16">
    <location>
        <begin position="305"/>
        <end position="369"/>
    </location>
</feature>
<dbReference type="FunFam" id="3.30.70.380:FF:000002">
    <property type="entry name" value="phenylalanine--tRNA ligase, mitochondrial"/>
    <property type="match status" value="1"/>
</dbReference>
<dbReference type="Pfam" id="PF03147">
    <property type="entry name" value="FDX-ACB"/>
    <property type="match status" value="1"/>
</dbReference>
<dbReference type="GO" id="GO:0006432">
    <property type="term" value="P:phenylalanyl-tRNA aminoacylation"/>
    <property type="evidence" value="ECO:0007669"/>
    <property type="project" value="InterPro"/>
</dbReference>
<dbReference type="InterPro" id="IPR005121">
    <property type="entry name" value="Fdx_antiC-bd"/>
</dbReference>
<keyword evidence="6" id="KW-0067">ATP-binding</keyword>
<dbReference type="SUPFAM" id="SSF54991">
    <property type="entry name" value="Anticodon-binding domain of PheRS"/>
    <property type="match status" value="1"/>
</dbReference>
<comment type="subcellular location">
    <subcellularLocation>
        <location evidence="1">Mitochondrion matrix</location>
    </subcellularLocation>
</comment>
<evidence type="ECO:0000256" key="12">
    <source>
        <dbReference type="ARBA" id="ARBA00049255"/>
    </source>
</evidence>
<evidence type="ECO:0000313" key="17">
    <source>
        <dbReference type="EMBL" id="RKO91299.1"/>
    </source>
</evidence>
<evidence type="ECO:0000313" key="18">
    <source>
        <dbReference type="EMBL" id="RKO91303.1"/>
    </source>
</evidence>
<evidence type="ECO:0000256" key="7">
    <source>
        <dbReference type="ARBA" id="ARBA00022917"/>
    </source>
</evidence>
<organism evidence="18 19">
    <name type="scientific">Blyttiomyces helicus</name>
    <dbReference type="NCBI Taxonomy" id="388810"/>
    <lineage>
        <taxon>Eukaryota</taxon>
        <taxon>Fungi</taxon>
        <taxon>Fungi incertae sedis</taxon>
        <taxon>Chytridiomycota</taxon>
        <taxon>Chytridiomycota incertae sedis</taxon>
        <taxon>Chytridiomycetes</taxon>
        <taxon>Chytridiomycetes incertae sedis</taxon>
        <taxon>Blyttiomyces</taxon>
    </lineage>
</organism>
<dbReference type="Proteomes" id="UP000269721">
    <property type="component" value="Unassembled WGS sequence"/>
</dbReference>
<sequence length="369" mass="42387">ILARLHPIDETTNLTPTIIAKTTRRLHLDPSHPLGILKRRIESHFSSFLIADSLDPVVSTTQNFDDLLFPADHPGRARTDTYYVNATTVLRTHTSAHQRETLSSRRSDGYLLSADVYRRDEVDTSHYPVFHQMEGIRTFDRVRVEEEVGVLDGEPTVRPASAGVEDCELSPENGVQVVHSEREAELVGAHLKRSLERMVQDLFGADKNLRVRWIEGSFPFTSPSWEMEVFYEGKWLEILGCGVVQQKIMDQAGNSDRVGWAFGLGLERIAMVLFNIPDIRLFWTTDDRFRSQFTSGQIVKFQPYSKYPACYKDVSFWCPDEFHENDFAEVVREVAGDLAESVALIDEFRHPKTHKTSRCYRINYRSMDR</sequence>
<dbReference type="EMBL" id="KZ995129">
    <property type="protein sequence ID" value="RKO91303.1"/>
    <property type="molecule type" value="Genomic_DNA"/>
</dbReference>
<dbReference type="InterPro" id="IPR004530">
    <property type="entry name" value="Phe-tRNA-synth_IIc_mito"/>
</dbReference>
<reference evidence="18" key="2">
    <citation type="submission" date="2018-06" db="EMBL/GenBank/DDBJ databases">
        <title>Leveraging single-cell genomics to expand the Fungal Tree of Life.</title>
        <authorList>
            <consortium name="DOE Joint Genome Institute"/>
            <person name="Ahrendt S.R."/>
            <person name="Quandt C.A."/>
            <person name="Ciobanu D."/>
            <person name="Clum A."/>
            <person name="Salamov A."/>
            <person name="Andreopoulos B."/>
            <person name="Cheng J.-F."/>
            <person name="Woyke T."/>
            <person name="Pelin A."/>
            <person name="Henrissat B."/>
            <person name="Reynolds N."/>
            <person name="Benny G.L."/>
            <person name="Smith M.E."/>
            <person name="James T.Y."/>
            <person name="Grigoriev I.V."/>
        </authorList>
    </citation>
    <scope>NUCLEOTIDE SEQUENCE</scope>
    <source>
        <strain evidence="18">Perch Fen</strain>
    </source>
</reference>
<dbReference type="InterPro" id="IPR045864">
    <property type="entry name" value="aa-tRNA-synth_II/BPL/LPL"/>
</dbReference>
<evidence type="ECO:0000256" key="13">
    <source>
        <dbReference type="ARBA" id="ARBA00057761"/>
    </source>
</evidence>
<evidence type="ECO:0000256" key="1">
    <source>
        <dbReference type="ARBA" id="ARBA00004305"/>
    </source>
</evidence>
<evidence type="ECO:0000256" key="5">
    <source>
        <dbReference type="ARBA" id="ARBA00022741"/>
    </source>
</evidence>
<evidence type="ECO:0000256" key="14">
    <source>
        <dbReference type="ARBA" id="ARBA00073229"/>
    </source>
</evidence>